<evidence type="ECO:0000313" key="2">
    <source>
        <dbReference type="Proteomes" id="UP000323324"/>
    </source>
</evidence>
<proteinExistence type="predicted"/>
<reference evidence="1 2" key="1">
    <citation type="submission" date="2019-08" db="EMBL/GenBank/DDBJ databases">
        <title>Genomes of Antarctic Bizionia species.</title>
        <authorList>
            <person name="Bowman J.P."/>
        </authorList>
    </citation>
    <scope>NUCLEOTIDE SEQUENCE [LARGE SCALE GENOMIC DNA]</scope>
    <source>
        <strain evidence="1 2">HFD</strain>
    </source>
</reference>
<organism evidence="1 2">
    <name type="scientific">Bizionia saleffrena</name>
    <dbReference type="NCBI Taxonomy" id="291189"/>
    <lineage>
        <taxon>Bacteria</taxon>
        <taxon>Pseudomonadati</taxon>
        <taxon>Bacteroidota</taxon>
        <taxon>Flavobacteriia</taxon>
        <taxon>Flavobacteriales</taxon>
        <taxon>Flavobacteriaceae</taxon>
        <taxon>Bizionia</taxon>
    </lineage>
</organism>
<dbReference type="Proteomes" id="UP000323324">
    <property type="component" value="Unassembled WGS sequence"/>
</dbReference>
<dbReference type="EMBL" id="VSKM01000010">
    <property type="protein sequence ID" value="TYB72675.1"/>
    <property type="molecule type" value="Genomic_DNA"/>
</dbReference>
<keyword evidence="2" id="KW-1185">Reference proteome</keyword>
<evidence type="ECO:0008006" key="3">
    <source>
        <dbReference type="Google" id="ProtNLM"/>
    </source>
</evidence>
<comment type="caution">
    <text evidence="1">The sequence shown here is derived from an EMBL/GenBank/DDBJ whole genome shotgun (WGS) entry which is preliminary data.</text>
</comment>
<dbReference type="RefSeq" id="WP_148370363.1">
    <property type="nucleotide sequence ID" value="NZ_VSKM01000010.1"/>
</dbReference>
<evidence type="ECO:0000313" key="1">
    <source>
        <dbReference type="EMBL" id="TYB72675.1"/>
    </source>
</evidence>
<gene>
    <name evidence="1" type="ORF">ES676_10905</name>
</gene>
<protein>
    <recommendedName>
        <fullName evidence="3">pEK499-p136 HEPN domain-containing protein</fullName>
    </recommendedName>
</protein>
<accession>A0A8H2QEP7</accession>
<name>A0A8H2QEP7_9FLAO</name>
<dbReference type="AlphaFoldDB" id="A0A8H2QEP7"/>
<sequence length="202" mass="24171">MKQQKWMNIYNSILRLRFYAFLELKKSFVINEFDTHFQEFVDDFNLNKNKDKAKFFGGQMLIGLSYLILVRTNEYIKNELSEREAIDVLKIDNWKIIEISSYEAFVFKYNISVKRLKEKNKKGILLYNNDSQKLNYFINKLRNSVSHYRYDTDIDNIILTDINPNNNDIEMKCSLKYSDFLNFCADYGTIVNDTLIKKRIIV</sequence>